<sequence length="90" mass="10260">MDILKFLREMIQAKSSGKLLNGRKKAMLRQQSYPPERTTSITHNLASHSKSARMASQQFPLTEEEEEGLMESRDLTPRKEVPNPAPYTSL</sequence>
<protein>
    <submittedName>
        <fullName evidence="2">Uncharacterized protein</fullName>
    </submittedName>
</protein>
<reference evidence="2" key="1">
    <citation type="submission" date="2022-11" db="EMBL/GenBank/DDBJ databases">
        <title>Centuries of genome instability and evolution in soft-shell clam transmissible cancer (bioRxiv).</title>
        <authorList>
            <person name="Hart S.F.M."/>
            <person name="Yonemitsu M.A."/>
            <person name="Giersch R.M."/>
            <person name="Beal B.F."/>
            <person name="Arriagada G."/>
            <person name="Davis B.W."/>
            <person name="Ostrander E.A."/>
            <person name="Goff S.P."/>
            <person name="Metzger M.J."/>
        </authorList>
    </citation>
    <scope>NUCLEOTIDE SEQUENCE</scope>
    <source>
        <strain evidence="2">MELC-2E11</strain>
        <tissue evidence="2">Siphon/mantle</tissue>
    </source>
</reference>
<evidence type="ECO:0000313" key="2">
    <source>
        <dbReference type="EMBL" id="WAR21547.1"/>
    </source>
</evidence>
<feature type="region of interest" description="Disordered" evidence="1">
    <location>
        <begin position="47"/>
        <end position="90"/>
    </location>
</feature>
<name>A0ABY7FHF2_MYAAR</name>
<gene>
    <name evidence="2" type="ORF">MAR_015521</name>
</gene>
<accession>A0ABY7FHF2</accession>
<dbReference type="EMBL" id="CP111023">
    <property type="protein sequence ID" value="WAR21547.1"/>
    <property type="molecule type" value="Genomic_DNA"/>
</dbReference>
<feature type="compositionally biased region" description="Basic and acidic residues" evidence="1">
    <location>
        <begin position="70"/>
        <end position="81"/>
    </location>
</feature>
<feature type="non-terminal residue" evidence="2">
    <location>
        <position position="1"/>
    </location>
</feature>
<organism evidence="2 3">
    <name type="scientific">Mya arenaria</name>
    <name type="common">Soft-shell clam</name>
    <dbReference type="NCBI Taxonomy" id="6604"/>
    <lineage>
        <taxon>Eukaryota</taxon>
        <taxon>Metazoa</taxon>
        <taxon>Spiralia</taxon>
        <taxon>Lophotrochozoa</taxon>
        <taxon>Mollusca</taxon>
        <taxon>Bivalvia</taxon>
        <taxon>Autobranchia</taxon>
        <taxon>Heteroconchia</taxon>
        <taxon>Euheterodonta</taxon>
        <taxon>Imparidentia</taxon>
        <taxon>Neoheterodontei</taxon>
        <taxon>Myida</taxon>
        <taxon>Myoidea</taxon>
        <taxon>Myidae</taxon>
        <taxon>Mya</taxon>
    </lineage>
</organism>
<evidence type="ECO:0000313" key="3">
    <source>
        <dbReference type="Proteomes" id="UP001164746"/>
    </source>
</evidence>
<feature type="compositionally biased region" description="Polar residues" evidence="1">
    <location>
        <begin position="47"/>
        <end position="60"/>
    </location>
</feature>
<keyword evidence="3" id="KW-1185">Reference proteome</keyword>
<dbReference type="Proteomes" id="UP001164746">
    <property type="component" value="Chromosome 12"/>
</dbReference>
<evidence type="ECO:0000256" key="1">
    <source>
        <dbReference type="SAM" id="MobiDB-lite"/>
    </source>
</evidence>
<proteinExistence type="predicted"/>